<dbReference type="InterPro" id="IPR018873">
    <property type="entry name" value="KilA-N_DNA-bd_domain"/>
</dbReference>
<dbReference type="AlphaFoldDB" id="A0A1Y5F9C8"/>
<accession>A0A1Y5F9C8</accession>
<evidence type="ECO:0000313" key="2">
    <source>
        <dbReference type="EMBL" id="OUR93770.1"/>
    </source>
</evidence>
<name>A0A1Y5F9C8_9BACT</name>
<gene>
    <name evidence="2" type="ORF">A9Q84_18840</name>
</gene>
<feature type="domain" description="KilA-N DNA-binding" evidence="1">
    <location>
        <begin position="13"/>
        <end position="97"/>
    </location>
</feature>
<dbReference type="EMBL" id="MAAO01000015">
    <property type="protein sequence ID" value="OUR93770.1"/>
    <property type="molecule type" value="Genomic_DNA"/>
</dbReference>
<sequence length="184" mass="21849">MNVKDKKLLEVTNNIYIIREQKVMLDRDLALIYGVEVKRLNEQVKRNIERFPEEFCFRLTSEEFLDTKSQNATLVSPTSRNYKPPLAFTEQGAYALSFVLRSKKAVETGIFIAKAFTHLRRFILKNENLMMELKNNEHLSKTFSNFEKRIEQDLVVLYKNTSKFEKRFKSLEDEMKQLKKLIKK</sequence>
<protein>
    <recommendedName>
        <fullName evidence="1">KilA-N DNA-binding domain-containing protein</fullName>
    </recommendedName>
</protein>
<dbReference type="Pfam" id="PF10543">
    <property type="entry name" value="ORF6N"/>
    <property type="match status" value="1"/>
</dbReference>
<reference evidence="3" key="1">
    <citation type="journal article" date="2017" name="Proc. Natl. Acad. Sci. U.S.A.">
        <title>Simulation of Deepwater Horizon oil plume reveals substrate specialization within a complex community of hydrocarbon-degraders.</title>
        <authorList>
            <person name="Hu P."/>
            <person name="Dubinsky E.A."/>
            <person name="Probst A.J."/>
            <person name="Wang J."/>
            <person name="Sieber C.M.K."/>
            <person name="Tom L.M."/>
            <person name="Gardinali P."/>
            <person name="Banfield J.F."/>
            <person name="Atlas R.M."/>
            <person name="Andersen G.L."/>
        </authorList>
    </citation>
    <scope>NUCLEOTIDE SEQUENCE [LARGE SCALE GENOMIC DNA]</scope>
</reference>
<proteinExistence type="predicted"/>
<comment type="caution">
    <text evidence="2">The sequence shown here is derived from an EMBL/GenBank/DDBJ whole genome shotgun (WGS) entry which is preliminary data.</text>
</comment>
<evidence type="ECO:0000313" key="3">
    <source>
        <dbReference type="Proteomes" id="UP000196531"/>
    </source>
</evidence>
<evidence type="ECO:0000259" key="1">
    <source>
        <dbReference type="Pfam" id="PF10543"/>
    </source>
</evidence>
<organism evidence="2 3">
    <name type="scientific">Halobacteriovorax marinus</name>
    <dbReference type="NCBI Taxonomy" id="97084"/>
    <lineage>
        <taxon>Bacteria</taxon>
        <taxon>Pseudomonadati</taxon>
        <taxon>Bdellovibrionota</taxon>
        <taxon>Bacteriovoracia</taxon>
        <taxon>Bacteriovoracales</taxon>
        <taxon>Halobacteriovoraceae</taxon>
        <taxon>Halobacteriovorax</taxon>
    </lineage>
</organism>
<dbReference type="Proteomes" id="UP000196531">
    <property type="component" value="Unassembled WGS sequence"/>
</dbReference>